<evidence type="ECO:0000256" key="1">
    <source>
        <dbReference type="PROSITE-ProRule" id="PRU00339"/>
    </source>
</evidence>
<dbReference type="Gene3D" id="1.25.40.10">
    <property type="entry name" value="Tetratricopeptide repeat domain"/>
    <property type="match status" value="1"/>
</dbReference>
<dbReference type="Proteomes" id="UP001268683">
    <property type="component" value="Chromosome"/>
</dbReference>
<sequence>MKLTVVSIIVASMIASPALATDKKLQSISSKFILEAKSLKANGKLTEAQFALEKALVADPQNASILVALGEIHEAQGHVGKGLKYYRNALYVDPASKHALKNQALAFLKKELVTKAEITREKLHAICKGTCEELSFVQQAITAYKEKKTAELTAEIEKSEETEKQ</sequence>
<dbReference type="AlphaFoldDB" id="A0AA52H958"/>
<keyword evidence="2" id="KW-0732">Signal</keyword>
<dbReference type="RefSeq" id="WP_310798002.1">
    <property type="nucleotide sequence ID" value="NZ_CP123872.1"/>
</dbReference>
<keyword evidence="4" id="KW-1185">Reference proteome</keyword>
<evidence type="ECO:0000256" key="2">
    <source>
        <dbReference type="SAM" id="SignalP"/>
    </source>
</evidence>
<accession>A0AA52H958</accession>
<organism evidence="3 4">
    <name type="scientific">Temperatibacter marinus</name>
    <dbReference type="NCBI Taxonomy" id="1456591"/>
    <lineage>
        <taxon>Bacteria</taxon>
        <taxon>Pseudomonadati</taxon>
        <taxon>Pseudomonadota</taxon>
        <taxon>Alphaproteobacteria</taxon>
        <taxon>Kordiimonadales</taxon>
        <taxon>Temperatibacteraceae</taxon>
        <taxon>Temperatibacter</taxon>
    </lineage>
</organism>
<dbReference type="KEGG" id="tmk:QGN29_11460"/>
<gene>
    <name evidence="3" type="ORF">QGN29_11460</name>
</gene>
<evidence type="ECO:0000313" key="4">
    <source>
        <dbReference type="Proteomes" id="UP001268683"/>
    </source>
</evidence>
<dbReference type="SMART" id="SM00028">
    <property type="entry name" value="TPR"/>
    <property type="match status" value="2"/>
</dbReference>
<dbReference type="SUPFAM" id="SSF48452">
    <property type="entry name" value="TPR-like"/>
    <property type="match status" value="1"/>
</dbReference>
<dbReference type="Pfam" id="PF13432">
    <property type="entry name" value="TPR_16"/>
    <property type="match status" value="1"/>
</dbReference>
<evidence type="ECO:0000313" key="3">
    <source>
        <dbReference type="EMBL" id="WND02167.1"/>
    </source>
</evidence>
<dbReference type="EMBL" id="CP123872">
    <property type="protein sequence ID" value="WND02167.1"/>
    <property type="molecule type" value="Genomic_DNA"/>
</dbReference>
<dbReference type="PROSITE" id="PS50005">
    <property type="entry name" value="TPR"/>
    <property type="match status" value="1"/>
</dbReference>
<name>A0AA52H958_9PROT</name>
<feature type="chain" id="PRO_5041231705" description="Tetratricopeptide repeat protein" evidence="2">
    <location>
        <begin position="21"/>
        <end position="165"/>
    </location>
</feature>
<dbReference type="InterPro" id="IPR019734">
    <property type="entry name" value="TPR_rpt"/>
</dbReference>
<feature type="repeat" description="TPR" evidence="1">
    <location>
        <begin position="63"/>
        <end position="96"/>
    </location>
</feature>
<evidence type="ECO:0008006" key="5">
    <source>
        <dbReference type="Google" id="ProtNLM"/>
    </source>
</evidence>
<keyword evidence="1" id="KW-0802">TPR repeat</keyword>
<dbReference type="InterPro" id="IPR011990">
    <property type="entry name" value="TPR-like_helical_dom_sf"/>
</dbReference>
<feature type="signal peptide" evidence="2">
    <location>
        <begin position="1"/>
        <end position="20"/>
    </location>
</feature>
<protein>
    <recommendedName>
        <fullName evidence="5">Tetratricopeptide repeat protein</fullName>
    </recommendedName>
</protein>
<reference evidence="3" key="1">
    <citation type="submission" date="2023-04" db="EMBL/GenBank/DDBJ databases">
        <title>Complete genome sequence of Temperatibacter marinus.</title>
        <authorList>
            <person name="Rong J.-C."/>
            <person name="Yi M.-L."/>
            <person name="Zhao Q."/>
        </authorList>
    </citation>
    <scope>NUCLEOTIDE SEQUENCE</scope>
    <source>
        <strain evidence="3">NBRC 110045</strain>
    </source>
</reference>
<proteinExistence type="predicted"/>